<dbReference type="PANTHER" id="PTHR30231:SF4">
    <property type="entry name" value="PROTEIN NEN2"/>
    <property type="match status" value="1"/>
</dbReference>
<keyword evidence="2" id="KW-0378">Hydrolase</keyword>
<dbReference type="eggNOG" id="COG0847">
    <property type="taxonomic scope" value="Bacteria"/>
</dbReference>
<evidence type="ECO:0000259" key="4">
    <source>
        <dbReference type="SMART" id="SM00479"/>
    </source>
</evidence>
<dbReference type="STRING" id="926569.ANT_22240"/>
<dbReference type="CDD" id="cd06127">
    <property type="entry name" value="DEDDh"/>
    <property type="match status" value="1"/>
</dbReference>
<dbReference type="InParanoid" id="E8MY19"/>
<evidence type="ECO:0000256" key="1">
    <source>
        <dbReference type="ARBA" id="ARBA00022722"/>
    </source>
</evidence>
<dbReference type="Proteomes" id="UP000008922">
    <property type="component" value="Chromosome"/>
</dbReference>
<dbReference type="RefSeq" id="WP_013560619.1">
    <property type="nucleotide sequence ID" value="NC_014960.1"/>
</dbReference>
<dbReference type="AlphaFoldDB" id="E8MY19"/>
<dbReference type="HOGENOM" id="CLU_047806_13_1_0"/>
<dbReference type="EMBL" id="AP012029">
    <property type="protein sequence ID" value="BAJ64250.1"/>
    <property type="molecule type" value="Genomic_DNA"/>
</dbReference>
<proteinExistence type="predicted"/>
<dbReference type="InterPro" id="IPR036397">
    <property type="entry name" value="RNaseH_sf"/>
</dbReference>
<evidence type="ECO:0000313" key="6">
    <source>
        <dbReference type="Proteomes" id="UP000008922"/>
    </source>
</evidence>
<evidence type="ECO:0000256" key="3">
    <source>
        <dbReference type="ARBA" id="ARBA00022839"/>
    </source>
</evidence>
<organism evidence="5 6">
    <name type="scientific">Anaerolinea thermophila (strain DSM 14523 / JCM 11388 / NBRC 100420 / UNI-1)</name>
    <dbReference type="NCBI Taxonomy" id="926569"/>
    <lineage>
        <taxon>Bacteria</taxon>
        <taxon>Bacillati</taxon>
        <taxon>Chloroflexota</taxon>
        <taxon>Anaerolineae</taxon>
        <taxon>Anaerolineales</taxon>
        <taxon>Anaerolineaceae</taxon>
        <taxon>Anaerolinea</taxon>
    </lineage>
</organism>
<evidence type="ECO:0000313" key="5">
    <source>
        <dbReference type="EMBL" id="BAJ64250.1"/>
    </source>
</evidence>
<keyword evidence="3" id="KW-0269">Exonuclease</keyword>
<gene>
    <name evidence="5" type="ordered locus">ANT_22240</name>
</gene>
<keyword evidence="6" id="KW-1185">Reference proteome</keyword>
<dbReference type="GO" id="GO:0003676">
    <property type="term" value="F:nucleic acid binding"/>
    <property type="evidence" value="ECO:0007669"/>
    <property type="project" value="InterPro"/>
</dbReference>
<name>E8MY19_ANATU</name>
<protein>
    <recommendedName>
        <fullName evidence="4">Exonuclease domain-containing protein</fullName>
    </recommendedName>
</protein>
<keyword evidence="1" id="KW-0540">Nuclease</keyword>
<dbReference type="InterPro" id="IPR012337">
    <property type="entry name" value="RNaseH-like_sf"/>
</dbReference>
<dbReference type="Gene3D" id="3.30.420.10">
    <property type="entry name" value="Ribonuclease H-like superfamily/Ribonuclease H"/>
    <property type="match status" value="1"/>
</dbReference>
<dbReference type="SUPFAM" id="SSF53098">
    <property type="entry name" value="Ribonuclease H-like"/>
    <property type="match status" value="1"/>
</dbReference>
<dbReference type="KEGG" id="atm:ANT_22240"/>
<dbReference type="InterPro" id="IPR013520">
    <property type="entry name" value="Ribonucl_H"/>
</dbReference>
<evidence type="ECO:0000256" key="2">
    <source>
        <dbReference type="ARBA" id="ARBA00022801"/>
    </source>
</evidence>
<reference evidence="5 6" key="1">
    <citation type="submission" date="2010-12" db="EMBL/GenBank/DDBJ databases">
        <title>Whole genome sequence of Anaerolinea thermophila UNI-1.</title>
        <authorList>
            <person name="Narita-Yamada S."/>
            <person name="Kishi E."/>
            <person name="Watanabe Y."/>
            <person name="Takasaki K."/>
            <person name="Ankai A."/>
            <person name="Oguchi A."/>
            <person name="Fukui S."/>
            <person name="Takahashi M."/>
            <person name="Yashiro I."/>
            <person name="Hosoyama A."/>
            <person name="Sekiguchi Y."/>
            <person name="Hanada S."/>
            <person name="Fujita N."/>
        </authorList>
    </citation>
    <scope>NUCLEOTIDE SEQUENCE [LARGE SCALE GENOMIC DNA]</scope>
    <source>
        <strain evidence="6">DSM 14523 / JCM 11388 / NBRC 100420 / UNI-1</strain>
    </source>
</reference>
<dbReference type="GO" id="GO:0008408">
    <property type="term" value="F:3'-5' exonuclease activity"/>
    <property type="evidence" value="ECO:0007669"/>
    <property type="project" value="TreeGrafter"/>
</dbReference>
<dbReference type="OrthoDB" id="9803913at2"/>
<accession>E8MY19</accession>
<dbReference type="Pfam" id="PF00929">
    <property type="entry name" value="RNase_T"/>
    <property type="match status" value="1"/>
</dbReference>
<dbReference type="PANTHER" id="PTHR30231">
    <property type="entry name" value="DNA POLYMERASE III SUBUNIT EPSILON"/>
    <property type="match status" value="1"/>
</dbReference>
<dbReference type="SMART" id="SM00479">
    <property type="entry name" value="EXOIII"/>
    <property type="match status" value="1"/>
</dbReference>
<sequence length="194" mass="22275">MSTTVTPTLRQRAVQVAREVLKHNPIYLDTETTGLSAQDEIIEISIVNDNGEVVYESLVRPTRPIPPDAIAVHGISNEDVQKARPWHIVWQEVRPILLNAGVVVIYNEEFDLRMMQQSHARLGLPWRDRFRTFDLMKLYAEYYGEWDPKRRAYRYHSLDAAGKHCGITLPNAHRATADTLLTRALLHFMAGVPY</sequence>
<feature type="domain" description="Exonuclease" evidence="4">
    <location>
        <begin position="24"/>
        <end position="194"/>
    </location>
</feature>